<dbReference type="Proteomes" id="UP001556631">
    <property type="component" value="Unassembled WGS sequence"/>
</dbReference>
<dbReference type="EMBL" id="JBFPJR010000014">
    <property type="protein sequence ID" value="MEX0427893.1"/>
    <property type="molecule type" value="Genomic_DNA"/>
</dbReference>
<gene>
    <name evidence="2" type="ORF">AB3X52_09695</name>
</gene>
<protein>
    <submittedName>
        <fullName evidence="2">Uncharacterized protein</fullName>
    </submittedName>
</protein>
<evidence type="ECO:0000256" key="1">
    <source>
        <dbReference type="SAM" id="Phobius"/>
    </source>
</evidence>
<keyword evidence="1" id="KW-1133">Transmembrane helix</keyword>
<proteinExistence type="predicted"/>
<comment type="caution">
    <text evidence="2">The sequence shown here is derived from an EMBL/GenBank/DDBJ whole genome shotgun (WGS) entry which is preliminary data.</text>
</comment>
<feature type="transmembrane region" description="Helical" evidence="1">
    <location>
        <begin position="12"/>
        <end position="31"/>
    </location>
</feature>
<name>A0ABV3T0X4_9ACTN</name>
<dbReference type="RefSeq" id="WP_367993706.1">
    <property type="nucleotide sequence ID" value="NZ_JBFPJR010000014.1"/>
</dbReference>
<keyword evidence="1" id="KW-0472">Membrane</keyword>
<keyword evidence="3" id="KW-1185">Reference proteome</keyword>
<organism evidence="2 3">
    <name type="scientific">Nocardioides eburneus</name>
    <dbReference type="NCBI Taxonomy" id="3231482"/>
    <lineage>
        <taxon>Bacteria</taxon>
        <taxon>Bacillati</taxon>
        <taxon>Actinomycetota</taxon>
        <taxon>Actinomycetes</taxon>
        <taxon>Propionibacteriales</taxon>
        <taxon>Nocardioidaceae</taxon>
        <taxon>Nocardioides</taxon>
    </lineage>
</organism>
<reference evidence="2 3" key="1">
    <citation type="submission" date="2024-07" db="EMBL/GenBank/DDBJ databases">
        <authorList>
            <person name="Lee S."/>
            <person name="Kang M."/>
        </authorList>
    </citation>
    <scope>NUCLEOTIDE SEQUENCE [LARGE SCALE GENOMIC DNA]</scope>
    <source>
        <strain evidence="2 3">DS6</strain>
    </source>
</reference>
<evidence type="ECO:0000313" key="2">
    <source>
        <dbReference type="EMBL" id="MEX0427893.1"/>
    </source>
</evidence>
<sequence length="89" mass="9983">MTDTTQPRKKRRVFLWFFLAVQALFVIWIITGATGGHDYSDCGSLTHQQCADAQDVGTGIGVVLIVVFWCVVDFLLAVIYGIYRLAKRT</sequence>
<accession>A0ABV3T0X4</accession>
<feature type="transmembrane region" description="Helical" evidence="1">
    <location>
        <begin position="62"/>
        <end position="83"/>
    </location>
</feature>
<evidence type="ECO:0000313" key="3">
    <source>
        <dbReference type="Proteomes" id="UP001556631"/>
    </source>
</evidence>
<keyword evidence="1" id="KW-0812">Transmembrane</keyword>